<dbReference type="CDD" id="cd01335">
    <property type="entry name" value="Radical_SAM"/>
    <property type="match status" value="1"/>
</dbReference>
<comment type="cofactor">
    <cofactor evidence="8">
        <name>S-adenosyl-L-methionine</name>
        <dbReference type="ChEBI" id="CHEBI:59789"/>
    </cofactor>
    <text evidence="8">Binds 1 S-adenosyl-L-methionine per subunit.</text>
</comment>
<feature type="binding site" evidence="8">
    <location>
        <begin position="18"/>
        <end position="20"/>
    </location>
    <ligand>
        <name>substrate</name>
    </ligand>
</feature>
<evidence type="ECO:0000256" key="7">
    <source>
        <dbReference type="ARBA" id="ARBA00023239"/>
    </source>
</evidence>
<keyword evidence="11" id="KW-1185">Reference proteome</keyword>
<evidence type="ECO:0000256" key="6">
    <source>
        <dbReference type="ARBA" id="ARBA00023014"/>
    </source>
</evidence>
<dbReference type="HAMAP" id="MF_00917">
    <property type="entry name" value="QueE"/>
    <property type="match status" value="1"/>
</dbReference>
<feature type="binding site" evidence="8">
    <location>
        <begin position="43"/>
        <end position="45"/>
    </location>
    <ligand>
        <name>S-adenosyl-L-methionine</name>
        <dbReference type="ChEBI" id="CHEBI:59789"/>
    </ligand>
</feature>
<comment type="caution">
    <text evidence="10">The sequence shown here is derived from an EMBL/GenBank/DDBJ whole genome shotgun (WGS) entry which is preliminary data.</text>
</comment>
<proteinExistence type="inferred from homology"/>
<dbReference type="InterPro" id="IPR007197">
    <property type="entry name" value="rSAM"/>
</dbReference>
<dbReference type="EC" id="4.3.99.3" evidence="8"/>
<comment type="function">
    <text evidence="8">Catalyzes the complex heterocyclic radical-mediated conversion of 6-carboxy-5,6,7,8-tetrahydropterin (CPH4) to 7-carboxy-7-deazaguanine (CDG), a step common to the biosynthetic pathways of all 7-deazapurine-containing compounds.</text>
</comment>
<comment type="similarity">
    <text evidence="8">Belongs to the radical SAM superfamily. 7-carboxy-7-deazaguanine synthase family.</text>
</comment>
<evidence type="ECO:0000313" key="10">
    <source>
        <dbReference type="EMBL" id="GIP57199.1"/>
    </source>
</evidence>
<comment type="cofactor">
    <cofactor evidence="8">
        <name>Mg(2+)</name>
        <dbReference type="ChEBI" id="CHEBI:18420"/>
    </cofactor>
</comment>
<feature type="domain" description="Radical SAM core" evidence="9">
    <location>
        <begin position="24"/>
        <end position="242"/>
    </location>
</feature>
<dbReference type="Gene3D" id="3.20.20.70">
    <property type="entry name" value="Aldolase class I"/>
    <property type="match status" value="1"/>
</dbReference>
<keyword evidence="8" id="KW-0671">Queuosine biosynthesis</keyword>
<evidence type="ECO:0000256" key="5">
    <source>
        <dbReference type="ARBA" id="ARBA00023004"/>
    </source>
</evidence>
<evidence type="ECO:0000256" key="1">
    <source>
        <dbReference type="ARBA" id="ARBA00022485"/>
    </source>
</evidence>
<dbReference type="InterPro" id="IPR017742">
    <property type="entry name" value="Deazaguanine_synth"/>
</dbReference>
<dbReference type="InterPro" id="IPR058240">
    <property type="entry name" value="rSAM_sf"/>
</dbReference>
<keyword evidence="6 8" id="KW-0411">Iron-sulfur</keyword>
<feature type="binding site" evidence="8">
    <location>
        <position position="41"/>
    </location>
    <ligand>
        <name>[4Fe-4S] cluster</name>
        <dbReference type="ChEBI" id="CHEBI:49883"/>
        <note>4Fe-4S-S-AdoMet</note>
    </ligand>
</feature>
<dbReference type="PANTHER" id="PTHR42836:SF1">
    <property type="entry name" value="7-CARBOXY-7-DEAZAGUANINE SYNTHASE"/>
    <property type="match status" value="1"/>
</dbReference>
<feature type="binding site" evidence="8">
    <location>
        <position position="86"/>
    </location>
    <ligand>
        <name>S-adenosyl-L-methionine</name>
        <dbReference type="ChEBI" id="CHEBI:59789"/>
    </ligand>
</feature>
<comment type="pathway">
    <text evidence="8">Purine metabolism; 7-cyano-7-deazaguanine biosynthesis.</text>
</comment>
<dbReference type="RefSeq" id="WP_213589135.1">
    <property type="nucleotide sequence ID" value="NZ_BOSM01000001.1"/>
</dbReference>
<dbReference type="PIRSF" id="PIRSF000370">
    <property type="entry name" value="QueE"/>
    <property type="match status" value="1"/>
</dbReference>
<feature type="binding site" evidence="8">
    <location>
        <position position="44"/>
    </location>
    <ligand>
        <name>[4Fe-4S] cluster</name>
        <dbReference type="ChEBI" id="CHEBI:49883"/>
        <note>4Fe-4S-S-AdoMet</note>
    </ligand>
</feature>
<feature type="binding site" evidence="8">
    <location>
        <position position="46"/>
    </location>
    <ligand>
        <name>Mg(2+)</name>
        <dbReference type="ChEBI" id="CHEBI:18420"/>
    </ligand>
</feature>
<name>A0ABQ4MMI0_9BACL</name>
<dbReference type="NCBIfam" id="TIGR03365">
    <property type="entry name" value="Bsubt_queE"/>
    <property type="match status" value="1"/>
</dbReference>
<feature type="binding site" evidence="8">
    <location>
        <position position="84"/>
    </location>
    <ligand>
        <name>substrate</name>
    </ligand>
</feature>
<feature type="binding site" evidence="8">
    <location>
        <position position="37"/>
    </location>
    <ligand>
        <name>[4Fe-4S] cluster</name>
        <dbReference type="ChEBI" id="CHEBI:49883"/>
        <note>4Fe-4S-S-AdoMet</note>
    </ligand>
</feature>
<evidence type="ECO:0000256" key="2">
    <source>
        <dbReference type="ARBA" id="ARBA00022691"/>
    </source>
</evidence>
<dbReference type="Proteomes" id="UP000681290">
    <property type="component" value="Unassembled WGS sequence"/>
</dbReference>
<comment type="catalytic activity">
    <reaction evidence="8">
        <text>6-carboxy-5,6,7,8-tetrahydropterin + H(+) = 7-carboxy-7-carbaguanine + NH4(+)</text>
        <dbReference type="Rhea" id="RHEA:27974"/>
        <dbReference type="ChEBI" id="CHEBI:15378"/>
        <dbReference type="ChEBI" id="CHEBI:28938"/>
        <dbReference type="ChEBI" id="CHEBI:61032"/>
        <dbReference type="ChEBI" id="CHEBI:61036"/>
        <dbReference type="EC" id="4.3.99.3"/>
    </reaction>
</comment>
<dbReference type="EMBL" id="BOSM01000001">
    <property type="protein sequence ID" value="GIP57199.1"/>
    <property type="molecule type" value="Genomic_DNA"/>
</dbReference>
<keyword evidence="5 8" id="KW-0408">Iron</keyword>
<evidence type="ECO:0000256" key="4">
    <source>
        <dbReference type="ARBA" id="ARBA00022842"/>
    </source>
</evidence>
<keyword evidence="7 8" id="KW-0456">Lyase</keyword>
<reference evidence="10 11" key="1">
    <citation type="submission" date="2021-03" db="EMBL/GenBank/DDBJ databases">
        <title>Antimicrobial resistance genes in bacteria isolated from Japanese honey, and their potential for conferring macrolide and lincosamide resistance in the American foulbrood pathogen Paenibacillus larvae.</title>
        <authorList>
            <person name="Okamoto M."/>
            <person name="Kumagai M."/>
            <person name="Kanamori H."/>
            <person name="Takamatsu D."/>
        </authorList>
    </citation>
    <scope>NUCLEOTIDE SEQUENCE [LARGE SCALE GENOMIC DNA]</scope>
    <source>
        <strain evidence="10 11">J15TS10</strain>
    </source>
</reference>
<comment type="cofactor">
    <cofactor evidence="8">
        <name>[4Fe-4S] cluster</name>
        <dbReference type="ChEBI" id="CHEBI:49883"/>
    </cofactor>
    <text evidence="8">Binds 1 [4Fe-4S] cluster. The cluster is coordinated with 3 cysteines and an exchangeable S-adenosyl-L-methionine.</text>
</comment>
<accession>A0ABQ4MMI0</accession>
<dbReference type="SUPFAM" id="SSF102114">
    <property type="entry name" value="Radical SAM enzymes"/>
    <property type="match status" value="1"/>
</dbReference>
<dbReference type="PROSITE" id="PS51918">
    <property type="entry name" value="RADICAL_SAM"/>
    <property type="match status" value="1"/>
</dbReference>
<dbReference type="SFLD" id="SFLDS00029">
    <property type="entry name" value="Radical_SAM"/>
    <property type="match status" value="1"/>
</dbReference>
<feature type="binding site" evidence="8">
    <location>
        <position position="33"/>
    </location>
    <ligand>
        <name>substrate</name>
    </ligand>
</feature>
<keyword evidence="4 8" id="KW-0460">Magnesium</keyword>
<gene>
    <name evidence="8 10" type="primary">queE</name>
    <name evidence="10" type="ORF">J15TS10_10130</name>
</gene>
<comment type="caution">
    <text evidence="8">Lacks conserved residue(s) required for the propagation of feature annotation.</text>
</comment>
<keyword evidence="3 8" id="KW-0479">Metal-binding</keyword>
<evidence type="ECO:0000313" key="11">
    <source>
        <dbReference type="Proteomes" id="UP000681290"/>
    </source>
</evidence>
<dbReference type="Pfam" id="PF04055">
    <property type="entry name" value="Radical_SAM"/>
    <property type="match status" value="1"/>
</dbReference>
<evidence type="ECO:0000259" key="9">
    <source>
        <dbReference type="PROSITE" id="PS51918"/>
    </source>
</evidence>
<organism evidence="10 11">
    <name type="scientific">Paenibacillus woosongensis</name>
    <dbReference type="NCBI Taxonomy" id="307580"/>
    <lineage>
        <taxon>Bacteria</taxon>
        <taxon>Bacillati</taxon>
        <taxon>Bacillota</taxon>
        <taxon>Bacilli</taxon>
        <taxon>Bacillales</taxon>
        <taxon>Paenibacillaceae</taxon>
        <taxon>Paenibacillus</taxon>
    </lineage>
</organism>
<protein>
    <recommendedName>
        <fullName evidence="8">7-carboxy-7-deazaguanine synthase</fullName>
        <shortName evidence="8">CDG synthase</shortName>
        <ecNumber evidence="8">4.3.99.3</ecNumber>
    </recommendedName>
    <alternativeName>
        <fullName evidence="8">Queuosine biosynthesis protein QueE</fullName>
    </alternativeName>
</protein>
<keyword evidence="2 8" id="KW-0949">S-adenosyl-L-methionine</keyword>
<evidence type="ECO:0000256" key="8">
    <source>
        <dbReference type="HAMAP-Rule" id="MF_00917"/>
    </source>
</evidence>
<dbReference type="InterPro" id="IPR024924">
    <property type="entry name" value="7-CO-7-deazaguanine_synth-like"/>
</dbReference>
<dbReference type="SFLD" id="SFLDF00300">
    <property type="entry name" value="7-carboxy-7-deazaguanine_synth"/>
    <property type="match status" value="1"/>
</dbReference>
<comment type="subunit">
    <text evidence="8">Homodimer.</text>
</comment>
<keyword evidence="1 8" id="KW-0004">4Fe-4S</keyword>
<dbReference type="PANTHER" id="PTHR42836">
    <property type="entry name" value="7-CARBOXY-7-DEAZAGUANINE SYNTHASE"/>
    <property type="match status" value="1"/>
</dbReference>
<feature type="binding site" evidence="8">
    <location>
        <begin position="130"/>
        <end position="132"/>
    </location>
    <ligand>
        <name>S-adenosyl-L-methionine</name>
        <dbReference type="ChEBI" id="CHEBI:59789"/>
    </ligand>
</feature>
<sequence length="246" mass="27204">MSNQHQPIPVLEIFGPTIQGEGMVIGQKTMFVRTAGCDYRCSWCDSAFTWDGSAKDDIRTMTAEDIYAELQALGGSRFSHVTLSGGNPALLGGLGALVTLLHDNGIAVAVETQGSRWQDWLAEIDQVTLSPKPPSSGMTTDWSALDDVVSRLADRDHPYSQSLKVVVFDEADLAYAKKVHARYPDIPFFLQVGNPDVRRMDIQQHTADLLERYEQLIDQVVADPELNDVRVLPQLHALVWGNKRGV</sequence>
<dbReference type="InterPro" id="IPR013785">
    <property type="entry name" value="Aldolase_TIM"/>
</dbReference>
<evidence type="ECO:0000256" key="3">
    <source>
        <dbReference type="ARBA" id="ARBA00022723"/>
    </source>
</evidence>